<keyword evidence="4" id="KW-1185">Reference proteome</keyword>
<feature type="region of interest" description="Disordered" evidence="2">
    <location>
        <begin position="144"/>
        <end position="163"/>
    </location>
</feature>
<dbReference type="EMBL" id="CAJNDS010001757">
    <property type="protein sequence ID" value="CAE7276941.1"/>
    <property type="molecule type" value="Genomic_DNA"/>
</dbReference>
<name>A0A812MSV9_9DINO</name>
<keyword evidence="1" id="KW-0677">Repeat</keyword>
<evidence type="ECO:0008006" key="5">
    <source>
        <dbReference type="Google" id="ProtNLM"/>
    </source>
</evidence>
<dbReference type="InterPro" id="IPR002885">
    <property type="entry name" value="PPR_rpt"/>
</dbReference>
<accession>A0A812MSV9</accession>
<organism evidence="3 4">
    <name type="scientific">Symbiodinium natans</name>
    <dbReference type="NCBI Taxonomy" id="878477"/>
    <lineage>
        <taxon>Eukaryota</taxon>
        <taxon>Sar</taxon>
        <taxon>Alveolata</taxon>
        <taxon>Dinophyceae</taxon>
        <taxon>Suessiales</taxon>
        <taxon>Symbiodiniaceae</taxon>
        <taxon>Symbiodinium</taxon>
    </lineage>
</organism>
<dbReference type="PANTHER" id="PTHR47447">
    <property type="entry name" value="OS03G0856100 PROTEIN"/>
    <property type="match status" value="1"/>
</dbReference>
<protein>
    <recommendedName>
        <fullName evidence="5">Pentatricopeptide repeat-containing protein, chloroplastic</fullName>
    </recommendedName>
</protein>
<dbReference type="AlphaFoldDB" id="A0A812MSV9"/>
<dbReference type="Proteomes" id="UP000604046">
    <property type="component" value="Unassembled WGS sequence"/>
</dbReference>
<dbReference type="Pfam" id="PF01535">
    <property type="entry name" value="PPR"/>
    <property type="match status" value="2"/>
</dbReference>
<dbReference type="Gene3D" id="1.25.40.10">
    <property type="entry name" value="Tetratricopeptide repeat domain"/>
    <property type="match status" value="1"/>
</dbReference>
<proteinExistence type="predicted"/>
<gene>
    <name evidence="3" type="ORF">SNAT2548_LOCUS14688</name>
</gene>
<dbReference type="PANTHER" id="PTHR47447:SF17">
    <property type="entry name" value="OS12G0638900 PROTEIN"/>
    <property type="match status" value="1"/>
</dbReference>
<evidence type="ECO:0000256" key="1">
    <source>
        <dbReference type="ARBA" id="ARBA00022737"/>
    </source>
</evidence>
<comment type="caution">
    <text evidence="3">The sequence shown here is derived from an EMBL/GenBank/DDBJ whole genome shotgun (WGS) entry which is preliminary data.</text>
</comment>
<dbReference type="InterPro" id="IPR011990">
    <property type="entry name" value="TPR-like_helical_dom_sf"/>
</dbReference>
<dbReference type="OrthoDB" id="185373at2759"/>
<evidence type="ECO:0000313" key="4">
    <source>
        <dbReference type="Proteomes" id="UP000604046"/>
    </source>
</evidence>
<reference evidence="3" key="1">
    <citation type="submission" date="2021-02" db="EMBL/GenBank/DDBJ databases">
        <authorList>
            <person name="Dougan E. K."/>
            <person name="Rhodes N."/>
            <person name="Thang M."/>
            <person name="Chan C."/>
        </authorList>
    </citation>
    <scope>NUCLEOTIDE SEQUENCE</scope>
</reference>
<evidence type="ECO:0000313" key="3">
    <source>
        <dbReference type="EMBL" id="CAE7276941.1"/>
    </source>
</evidence>
<evidence type="ECO:0000256" key="2">
    <source>
        <dbReference type="SAM" id="MobiDB-lite"/>
    </source>
</evidence>
<sequence length="181" mass="19429">MAEQRLQPNEIHLNACLSVCEASGAWPLAVRLLARPPAELPVHRSTVAYNTTISACEKGHQWELALQLGQQMSDKAAPKDHITYGVCIRAWEKAGLWQHALGLLEDMGRVALQKDTVCCSAAISSCAILGAASLQIASQKASRGTWESTEPASVPARKAHSGGAPTRFCTNWTLRASAATR</sequence>